<comment type="caution">
    <text evidence="7">The sequence shown here is derived from an EMBL/GenBank/DDBJ whole genome shotgun (WGS) entry which is preliminary data.</text>
</comment>
<feature type="compositionally biased region" description="Low complexity" evidence="5">
    <location>
        <begin position="506"/>
        <end position="520"/>
    </location>
</feature>
<dbReference type="InterPro" id="IPR015655">
    <property type="entry name" value="PP2C"/>
</dbReference>
<comment type="similarity">
    <text evidence="4">Belongs to the PP2C family.</text>
</comment>
<feature type="region of interest" description="Disordered" evidence="5">
    <location>
        <begin position="572"/>
        <end position="592"/>
    </location>
</feature>
<protein>
    <recommendedName>
        <fullName evidence="6">PPM-type phosphatase domain-containing protein</fullName>
    </recommendedName>
</protein>
<evidence type="ECO:0000256" key="1">
    <source>
        <dbReference type="ARBA" id="ARBA00022723"/>
    </source>
</evidence>
<dbReference type="Pfam" id="PF00481">
    <property type="entry name" value="PP2C"/>
    <property type="match status" value="1"/>
</dbReference>
<keyword evidence="8" id="KW-1185">Reference proteome</keyword>
<dbReference type="Proteomes" id="UP000663879">
    <property type="component" value="Unassembled WGS sequence"/>
</dbReference>
<dbReference type="GO" id="GO:0004722">
    <property type="term" value="F:protein serine/threonine phosphatase activity"/>
    <property type="evidence" value="ECO:0007669"/>
    <property type="project" value="InterPro"/>
</dbReference>
<feature type="compositionally biased region" description="Basic and acidic residues" evidence="5">
    <location>
        <begin position="521"/>
        <end position="533"/>
    </location>
</feature>
<dbReference type="InterPro" id="IPR000222">
    <property type="entry name" value="PP2C_BS"/>
</dbReference>
<gene>
    <name evidence="7" type="ORF">OXX778_LOCUS10298</name>
</gene>
<dbReference type="InterPro" id="IPR001932">
    <property type="entry name" value="PPM-type_phosphatase-like_dom"/>
</dbReference>
<feature type="domain" description="PPM-type phosphatase" evidence="6">
    <location>
        <begin position="10"/>
        <end position="349"/>
    </location>
</feature>
<evidence type="ECO:0000256" key="2">
    <source>
        <dbReference type="ARBA" id="ARBA00022801"/>
    </source>
</evidence>
<organism evidence="7 8">
    <name type="scientific">Brachionus calyciflorus</name>
    <dbReference type="NCBI Taxonomy" id="104777"/>
    <lineage>
        <taxon>Eukaryota</taxon>
        <taxon>Metazoa</taxon>
        <taxon>Spiralia</taxon>
        <taxon>Gnathifera</taxon>
        <taxon>Rotifera</taxon>
        <taxon>Eurotatoria</taxon>
        <taxon>Monogononta</taxon>
        <taxon>Pseudotrocha</taxon>
        <taxon>Ploima</taxon>
        <taxon>Brachionidae</taxon>
        <taxon>Brachionus</taxon>
    </lineage>
</organism>
<dbReference type="SUPFAM" id="SSF81606">
    <property type="entry name" value="PP2C-like"/>
    <property type="match status" value="1"/>
</dbReference>
<evidence type="ECO:0000313" key="8">
    <source>
        <dbReference type="Proteomes" id="UP000663879"/>
    </source>
</evidence>
<evidence type="ECO:0000313" key="7">
    <source>
        <dbReference type="EMBL" id="CAF0878595.1"/>
    </source>
</evidence>
<dbReference type="CDD" id="cd00143">
    <property type="entry name" value="PP2Cc"/>
    <property type="match status" value="1"/>
</dbReference>
<dbReference type="Gene3D" id="3.60.40.10">
    <property type="entry name" value="PPM-type phosphatase domain"/>
    <property type="match status" value="1"/>
</dbReference>
<dbReference type="PROSITE" id="PS01032">
    <property type="entry name" value="PPM_1"/>
    <property type="match status" value="1"/>
</dbReference>
<evidence type="ECO:0000256" key="3">
    <source>
        <dbReference type="ARBA" id="ARBA00022912"/>
    </source>
</evidence>
<sequence length="654" mass="75572">MSDNLSLNMRVTANSSQGHRKYMEDCYKIRFQRDTQNPESDILFSYFGIFDGHGGKEASQYCKEKLYWKIIEQDEFWSDNDSLILNAIRNGFVQCHLEMWNELPNWNKTPSGLPSTSGTTATILFIKKNKAYCGHVGDSGLVIGYTRDNDSWQGKKLTRDHKPEDPIELKRIQNSGGSVMSKSGVNRVVWNRPVFTPGLKKSQSEILTNLSPYEINYQRGIKNCPTEKIPFLAVARSLGDLWSYNVNSDEFIVSPVPDVFSFDLDPRIHKCLILATDGLWNVLKSTESVELVRQTDRDTEKLLSRSMSNTSSRAQPFINPSQRLVNTAMQKCCEKMIRADNTSCITIMIDPPPSNHIDDHEDQINLENFENILKQNKTLEATKFNISDEFDYAEVNDDDCDNFEHDEELTKTFSGQMLTSSTLSEFTTPLTSDKRSRSLVSLRRRHWSANHRSTTTTNNNNNYINTQDRERRNHITNNNNNLNITSISMVNKISKNLRKSFNDLYNNNNTNTNTTTSNNKNTEEGFKENNNDNKYSKRFKMFKNRLIKTKNSLFNRKNLKSISSPNLKCLQQQQEDNKKRDNNYLNETSSNQSFVNNMKLRFVNNSRRNQSKYLNSTAITTKMMSQTDLNRCDANHLDEDHQQQHTPSKRAKFY</sequence>
<dbReference type="GO" id="GO:0046872">
    <property type="term" value="F:metal ion binding"/>
    <property type="evidence" value="ECO:0007669"/>
    <property type="project" value="UniProtKB-KW"/>
</dbReference>
<proteinExistence type="inferred from homology"/>
<feature type="compositionally biased region" description="Polar residues" evidence="5">
    <location>
        <begin position="583"/>
        <end position="592"/>
    </location>
</feature>
<dbReference type="EMBL" id="CAJNOC010001614">
    <property type="protein sequence ID" value="CAF0878595.1"/>
    <property type="molecule type" value="Genomic_DNA"/>
</dbReference>
<dbReference type="SMART" id="SM00332">
    <property type="entry name" value="PP2Cc"/>
    <property type="match status" value="1"/>
</dbReference>
<evidence type="ECO:0000256" key="5">
    <source>
        <dbReference type="SAM" id="MobiDB-lite"/>
    </source>
</evidence>
<feature type="region of interest" description="Disordered" evidence="5">
    <location>
        <begin position="505"/>
        <end position="533"/>
    </location>
</feature>
<keyword evidence="3 4" id="KW-0904">Protein phosphatase</keyword>
<keyword evidence="1" id="KW-0479">Metal-binding</keyword>
<keyword evidence="2 4" id="KW-0378">Hydrolase</keyword>
<dbReference type="FunFam" id="3.60.40.10:FF:000060">
    <property type="entry name" value="Protein phosphatase 2c"/>
    <property type="match status" value="1"/>
</dbReference>
<dbReference type="OrthoDB" id="10025511at2759"/>
<accession>A0A813Y4U9</accession>
<dbReference type="InterPro" id="IPR036457">
    <property type="entry name" value="PPM-type-like_dom_sf"/>
</dbReference>
<dbReference type="PANTHER" id="PTHR47992">
    <property type="entry name" value="PROTEIN PHOSPHATASE"/>
    <property type="match status" value="1"/>
</dbReference>
<name>A0A813Y4U9_9BILA</name>
<reference evidence="7" key="1">
    <citation type="submission" date="2021-02" db="EMBL/GenBank/DDBJ databases">
        <authorList>
            <person name="Nowell W R."/>
        </authorList>
    </citation>
    <scope>NUCLEOTIDE SEQUENCE</scope>
    <source>
        <strain evidence="7">Ploen Becks lab</strain>
    </source>
</reference>
<evidence type="ECO:0000259" key="6">
    <source>
        <dbReference type="PROSITE" id="PS51746"/>
    </source>
</evidence>
<dbReference type="AlphaFoldDB" id="A0A813Y4U9"/>
<dbReference type="PROSITE" id="PS51746">
    <property type="entry name" value="PPM_2"/>
    <property type="match status" value="1"/>
</dbReference>
<evidence type="ECO:0000256" key="4">
    <source>
        <dbReference type="RuleBase" id="RU003465"/>
    </source>
</evidence>